<reference evidence="6 7" key="1">
    <citation type="submission" date="2018-11" db="EMBL/GenBank/DDBJ databases">
        <title>Genome sequencing of Paenibacillus lentus DSM25539(T).</title>
        <authorList>
            <person name="Kook J.-K."/>
            <person name="Park S.-N."/>
            <person name="Lim Y.K."/>
        </authorList>
    </citation>
    <scope>NUCLEOTIDE SEQUENCE [LARGE SCALE GENOMIC DNA]</scope>
    <source>
        <strain evidence="6 7">DSM 25539</strain>
    </source>
</reference>
<dbReference type="InterPro" id="IPR002698">
    <property type="entry name" value="FTHF_cligase"/>
</dbReference>
<sequence>MPDLPDIKQRLRHVMKQRRSQIPEQSRRKQSREASLLAEQEVLDPLRRKLNRPLTVFIYASFRDEPDTSHLMKQCWMKGDHVIVPKVVGKGRLMLHELKEFSELLPGVWGIPEPAEHTDIWPETRWSQIDLIVVPGLAYDRTGGRIGFGGGFYDRFIRSLHLSEGRDTGTLIAALAFREQILTDCIPMEPHDFKVDLLFTASGTIYINESSERLCLQNPQTGN</sequence>
<dbReference type="Gene3D" id="3.40.50.10420">
    <property type="entry name" value="NagB/RpiA/CoA transferase-like"/>
    <property type="match status" value="1"/>
</dbReference>
<evidence type="ECO:0000256" key="4">
    <source>
        <dbReference type="PIRSR" id="PIRSR006806-1"/>
    </source>
</evidence>
<dbReference type="KEGG" id="plen:EIM92_09635"/>
<keyword evidence="2 4" id="KW-0547">Nucleotide-binding</keyword>
<keyword evidence="6" id="KW-0436">Ligase</keyword>
<dbReference type="RefSeq" id="WP_125082463.1">
    <property type="nucleotide sequence ID" value="NZ_CP034248.1"/>
</dbReference>
<gene>
    <name evidence="6" type="ORF">EIM92_09635</name>
</gene>
<dbReference type="GO" id="GO:0005524">
    <property type="term" value="F:ATP binding"/>
    <property type="evidence" value="ECO:0007669"/>
    <property type="project" value="UniProtKB-KW"/>
</dbReference>
<dbReference type="SUPFAM" id="SSF100950">
    <property type="entry name" value="NagB/RpiA/CoA transferase-like"/>
    <property type="match status" value="1"/>
</dbReference>
<dbReference type="InterPro" id="IPR037171">
    <property type="entry name" value="NagB/RpiA_transferase-like"/>
</dbReference>
<dbReference type="Proteomes" id="UP000273145">
    <property type="component" value="Chromosome"/>
</dbReference>
<comment type="catalytic activity">
    <reaction evidence="5">
        <text>(6S)-5-formyl-5,6,7,8-tetrahydrofolate + ATP = (6R)-5,10-methenyltetrahydrofolate + ADP + phosphate</text>
        <dbReference type="Rhea" id="RHEA:10488"/>
        <dbReference type="ChEBI" id="CHEBI:30616"/>
        <dbReference type="ChEBI" id="CHEBI:43474"/>
        <dbReference type="ChEBI" id="CHEBI:57455"/>
        <dbReference type="ChEBI" id="CHEBI:57457"/>
        <dbReference type="ChEBI" id="CHEBI:456216"/>
        <dbReference type="EC" id="6.3.3.2"/>
    </reaction>
</comment>
<dbReference type="PIRSF" id="PIRSF006806">
    <property type="entry name" value="FTHF_cligase"/>
    <property type="match status" value="1"/>
</dbReference>
<feature type="binding site" evidence="4">
    <location>
        <begin position="145"/>
        <end position="153"/>
    </location>
    <ligand>
        <name>ATP</name>
        <dbReference type="ChEBI" id="CHEBI:30616"/>
    </ligand>
</feature>
<comment type="cofactor">
    <cofactor evidence="5">
        <name>Mg(2+)</name>
        <dbReference type="ChEBI" id="CHEBI:18420"/>
    </cofactor>
</comment>
<evidence type="ECO:0000313" key="6">
    <source>
        <dbReference type="EMBL" id="AZK46402.1"/>
    </source>
</evidence>
<keyword evidence="5" id="KW-0479">Metal-binding</keyword>
<feature type="binding site" evidence="4">
    <location>
        <begin position="8"/>
        <end position="12"/>
    </location>
    <ligand>
        <name>ATP</name>
        <dbReference type="ChEBI" id="CHEBI:30616"/>
    </ligand>
</feature>
<keyword evidence="7" id="KW-1185">Reference proteome</keyword>
<dbReference type="GO" id="GO:0009396">
    <property type="term" value="P:folic acid-containing compound biosynthetic process"/>
    <property type="evidence" value="ECO:0007669"/>
    <property type="project" value="TreeGrafter"/>
</dbReference>
<proteinExistence type="inferred from homology"/>
<protein>
    <recommendedName>
        <fullName evidence="5">5-formyltetrahydrofolate cyclo-ligase</fullName>
        <ecNumber evidence="5">6.3.3.2</ecNumber>
    </recommendedName>
</protein>
<dbReference type="InterPro" id="IPR024185">
    <property type="entry name" value="FTHF_cligase-like_sf"/>
</dbReference>
<dbReference type="GO" id="GO:0030272">
    <property type="term" value="F:5-formyltetrahydrofolate cyclo-ligase activity"/>
    <property type="evidence" value="ECO:0007669"/>
    <property type="project" value="UniProtKB-EC"/>
</dbReference>
<evidence type="ECO:0000256" key="5">
    <source>
        <dbReference type="RuleBase" id="RU361279"/>
    </source>
</evidence>
<dbReference type="PANTHER" id="PTHR23407">
    <property type="entry name" value="ATPASE INHIBITOR/5-FORMYLTETRAHYDROFOLATE CYCLO-LIGASE"/>
    <property type="match status" value="1"/>
</dbReference>
<dbReference type="PANTHER" id="PTHR23407:SF1">
    <property type="entry name" value="5-FORMYLTETRAHYDROFOLATE CYCLO-LIGASE"/>
    <property type="match status" value="1"/>
</dbReference>
<dbReference type="AlphaFoldDB" id="A0A3S8RTZ4"/>
<keyword evidence="5" id="KW-0460">Magnesium</keyword>
<dbReference type="EMBL" id="CP034248">
    <property type="protein sequence ID" value="AZK46402.1"/>
    <property type="molecule type" value="Genomic_DNA"/>
</dbReference>
<dbReference type="GO" id="GO:0035999">
    <property type="term" value="P:tetrahydrofolate interconversion"/>
    <property type="evidence" value="ECO:0007669"/>
    <property type="project" value="TreeGrafter"/>
</dbReference>
<dbReference type="EC" id="6.3.3.2" evidence="5"/>
<name>A0A3S8RTZ4_9BACL</name>
<evidence type="ECO:0000256" key="1">
    <source>
        <dbReference type="ARBA" id="ARBA00010638"/>
    </source>
</evidence>
<feature type="binding site" evidence="4">
    <location>
        <position position="65"/>
    </location>
    <ligand>
        <name>substrate</name>
    </ligand>
</feature>
<comment type="similarity">
    <text evidence="1 5">Belongs to the 5-formyltetrahydrofolate cyclo-ligase family.</text>
</comment>
<keyword evidence="3 4" id="KW-0067">ATP-binding</keyword>
<dbReference type="Pfam" id="PF01812">
    <property type="entry name" value="5-FTHF_cyc-lig"/>
    <property type="match status" value="1"/>
</dbReference>
<dbReference type="OrthoDB" id="9801938at2"/>
<dbReference type="GO" id="GO:0046872">
    <property type="term" value="F:metal ion binding"/>
    <property type="evidence" value="ECO:0007669"/>
    <property type="project" value="UniProtKB-KW"/>
</dbReference>
<evidence type="ECO:0000256" key="3">
    <source>
        <dbReference type="ARBA" id="ARBA00022840"/>
    </source>
</evidence>
<accession>A0A3S8RTZ4</accession>
<organism evidence="6 7">
    <name type="scientific">Paenibacillus lentus</name>
    <dbReference type="NCBI Taxonomy" id="1338368"/>
    <lineage>
        <taxon>Bacteria</taxon>
        <taxon>Bacillati</taxon>
        <taxon>Bacillota</taxon>
        <taxon>Bacilli</taxon>
        <taxon>Bacillales</taxon>
        <taxon>Paenibacillaceae</taxon>
        <taxon>Paenibacillus</taxon>
    </lineage>
</organism>
<dbReference type="NCBIfam" id="TIGR02727">
    <property type="entry name" value="MTHFS_bact"/>
    <property type="match status" value="1"/>
</dbReference>
<evidence type="ECO:0000313" key="7">
    <source>
        <dbReference type="Proteomes" id="UP000273145"/>
    </source>
</evidence>
<evidence type="ECO:0000256" key="2">
    <source>
        <dbReference type="ARBA" id="ARBA00022741"/>
    </source>
</evidence>